<dbReference type="EMBL" id="NCKV01007553">
    <property type="protein sequence ID" value="RWS22928.1"/>
    <property type="molecule type" value="Genomic_DNA"/>
</dbReference>
<feature type="domain" description="Fibronectin type-III" evidence="4">
    <location>
        <begin position="138"/>
        <end position="232"/>
    </location>
</feature>
<sequence length="324" mass="36230">MCFKTLLVIQFVVAFVNANDEITAKTISESLYEVPQNITLETTSSTSINVKWEPPAKEYQKGTITEYKIRFRIKGTHSRETITTDGNRRLYALLNLKKGVQYQIRVAAVYGNVSGPFSDWSVAETFSNDLDETQLPDAPYSLQAKAVGNSIYLTWTPPLNENVMIRGYTIGWGIGFPDLYTKVLDGKQRNYTIDPVDASSEYVISLRAYNSIGEGKPIYETVKTPIATTSEPSTPMIPPVGLKAAVTSSTSITVSWGDTSLPSNTPVTDNRKYVLRYTNNPGASNPKYMYCNTTQFKCVLDDLRPNTLYDFVVKVVKGRRESTW</sequence>
<dbReference type="PROSITE" id="PS50853">
    <property type="entry name" value="FN3"/>
    <property type="match status" value="3"/>
</dbReference>
<dbReference type="VEuPathDB" id="VectorBase:LDEU009113"/>
<feature type="signal peptide" evidence="3">
    <location>
        <begin position="1"/>
        <end position="18"/>
    </location>
</feature>
<dbReference type="PANTHER" id="PTHR44170">
    <property type="entry name" value="PROTEIN SIDEKICK"/>
    <property type="match status" value="1"/>
</dbReference>
<organism evidence="5 6">
    <name type="scientific">Leptotrombidium deliense</name>
    <dbReference type="NCBI Taxonomy" id="299467"/>
    <lineage>
        <taxon>Eukaryota</taxon>
        <taxon>Metazoa</taxon>
        <taxon>Ecdysozoa</taxon>
        <taxon>Arthropoda</taxon>
        <taxon>Chelicerata</taxon>
        <taxon>Arachnida</taxon>
        <taxon>Acari</taxon>
        <taxon>Acariformes</taxon>
        <taxon>Trombidiformes</taxon>
        <taxon>Prostigmata</taxon>
        <taxon>Anystina</taxon>
        <taxon>Parasitengona</taxon>
        <taxon>Trombiculoidea</taxon>
        <taxon>Trombiculidae</taxon>
        <taxon>Leptotrombidium</taxon>
    </lineage>
</organism>
<dbReference type="InterPro" id="IPR013783">
    <property type="entry name" value="Ig-like_fold"/>
</dbReference>
<dbReference type="Pfam" id="PF00041">
    <property type="entry name" value="fn3"/>
    <property type="match status" value="3"/>
</dbReference>
<dbReference type="STRING" id="299467.A0A443S5T2"/>
<dbReference type="Proteomes" id="UP000288716">
    <property type="component" value="Unassembled WGS sequence"/>
</dbReference>
<dbReference type="GO" id="GO:0098609">
    <property type="term" value="P:cell-cell adhesion"/>
    <property type="evidence" value="ECO:0007669"/>
    <property type="project" value="TreeGrafter"/>
</dbReference>
<dbReference type="SUPFAM" id="SSF49265">
    <property type="entry name" value="Fibronectin type III"/>
    <property type="match status" value="2"/>
</dbReference>
<dbReference type="OrthoDB" id="114660at2759"/>
<evidence type="ECO:0000313" key="5">
    <source>
        <dbReference type="EMBL" id="RWS22928.1"/>
    </source>
</evidence>
<evidence type="ECO:0000256" key="3">
    <source>
        <dbReference type="SAM" id="SignalP"/>
    </source>
</evidence>
<dbReference type="InterPro" id="IPR036116">
    <property type="entry name" value="FN3_sf"/>
</dbReference>
<evidence type="ECO:0000313" key="6">
    <source>
        <dbReference type="Proteomes" id="UP000288716"/>
    </source>
</evidence>
<reference evidence="5 6" key="1">
    <citation type="journal article" date="2018" name="Gigascience">
        <title>Genomes of trombidid mites reveal novel predicted allergens and laterally-transferred genes associated with secondary metabolism.</title>
        <authorList>
            <person name="Dong X."/>
            <person name="Chaisiri K."/>
            <person name="Xia D."/>
            <person name="Armstrong S.D."/>
            <person name="Fang Y."/>
            <person name="Donnelly M.J."/>
            <person name="Kadowaki T."/>
            <person name="McGarry J.W."/>
            <person name="Darby A.C."/>
            <person name="Makepeace B.L."/>
        </authorList>
    </citation>
    <scope>NUCLEOTIDE SEQUENCE [LARGE SCALE GENOMIC DNA]</scope>
    <source>
        <strain evidence="5">UoL-UT</strain>
    </source>
</reference>
<evidence type="ECO:0000259" key="4">
    <source>
        <dbReference type="PROSITE" id="PS50853"/>
    </source>
</evidence>
<proteinExistence type="predicted"/>
<evidence type="ECO:0000256" key="2">
    <source>
        <dbReference type="ARBA" id="ARBA00023157"/>
    </source>
</evidence>
<dbReference type="InterPro" id="IPR003961">
    <property type="entry name" value="FN3_dom"/>
</dbReference>
<protein>
    <recommendedName>
        <fullName evidence="4">Fibronectin type-III domain-containing protein</fullName>
    </recommendedName>
</protein>
<keyword evidence="6" id="KW-1185">Reference proteome</keyword>
<evidence type="ECO:0000256" key="1">
    <source>
        <dbReference type="ARBA" id="ARBA00022737"/>
    </source>
</evidence>
<dbReference type="PANTHER" id="PTHR44170:SF54">
    <property type="entry name" value="FI24025P1"/>
    <property type="match status" value="1"/>
</dbReference>
<accession>A0A443S5T2</accession>
<dbReference type="AlphaFoldDB" id="A0A443S5T2"/>
<gene>
    <name evidence="5" type="ORF">B4U80_02694</name>
</gene>
<comment type="caution">
    <text evidence="5">The sequence shown here is derived from an EMBL/GenBank/DDBJ whole genome shotgun (WGS) entry which is preliminary data.</text>
</comment>
<dbReference type="SMART" id="SM00060">
    <property type="entry name" value="FN3"/>
    <property type="match status" value="3"/>
</dbReference>
<keyword evidence="3" id="KW-0732">Signal</keyword>
<feature type="domain" description="Fibronectin type-III" evidence="4">
    <location>
        <begin position="238"/>
        <end position="324"/>
    </location>
</feature>
<keyword evidence="2" id="KW-1015">Disulfide bond</keyword>
<feature type="chain" id="PRO_5019268897" description="Fibronectin type-III domain-containing protein" evidence="3">
    <location>
        <begin position="19"/>
        <end position="324"/>
    </location>
</feature>
<name>A0A443S5T2_9ACAR</name>
<dbReference type="Gene3D" id="2.60.40.10">
    <property type="entry name" value="Immunoglobulins"/>
    <property type="match status" value="3"/>
</dbReference>
<dbReference type="FunFam" id="2.60.40.10:FF:000133">
    <property type="entry name" value="Neogenin isoform 1"/>
    <property type="match status" value="1"/>
</dbReference>
<dbReference type="FunFam" id="2.60.40.10:FF:000028">
    <property type="entry name" value="Neuronal cell adhesion molecule"/>
    <property type="match status" value="1"/>
</dbReference>
<dbReference type="CDD" id="cd00063">
    <property type="entry name" value="FN3"/>
    <property type="match status" value="3"/>
</dbReference>
<feature type="domain" description="Fibronectin type-III" evidence="4">
    <location>
        <begin position="34"/>
        <end position="128"/>
    </location>
</feature>
<keyword evidence="1" id="KW-0677">Repeat</keyword>
<feature type="non-terminal residue" evidence="5">
    <location>
        <position position="324"/>
    </location>
</feature>